<keyword evidence="7" id="KW-1133">Transmembrane helix</keyword>
<accession>A0AAE1VXM4</accession>
<dbReference type="Proteomes" id="UP001289374">
    <property type="component" value="Unassembled WGS sequence"/>
</dbReference>
<evidence type="ECO:0000313" key="9">
    <source>
        <dbReference type="EMBL" id="KAK4383107.1"/>
    </source>
</evidence>
<dbReference type="InterPro" id="IPR004263">
    <property type="entry name" value="Exostosin"/>
</dbReference>
<name>A0AAE1VXM4_9LAMI</name>
<proteinExistence type="inferred from homology"/>
<dbReference type="GO" id="GO:0016757">
    <property type="term" value="F:glycosyltransferase activity"/>
    <property type="evidence" value="ECO:0007669"/>
    <property type="project" value="UniProtKB-KW"/>
</dbReference>
<evidence type="ECO:0000256" key="7">
    <source>
        <dbReference type="SAM" id="Phobius"/>
    </source>
</evidence>
<feature type="transmembrane region" description="Helical" evidence="7">
    <location>
        <begin position="40"/>
        <end position="57"/>
    </location>
</feature>
<evidence type="ECO:0000256" key="3">
    <source>
        <dbReference type="ARBA" id="ARBA00022676"/>
    </source>
</evidence>
<keyword evidence="4" id="KW-0735">Signal-anchor</keyword>
<reference evidence="9" key="1">
    <citation type="submission" date="2020-06" db="EMBL/GenBank/DDBJ databases">
        <authorList>
            <person name="Li T."/>
            <person name="Hu X."/>
            <person name="Zhang T."/>
            <person name="Song X."/>
            <person name="Zhang H."/>
            <person name="Dai N."/>
            <person name="Sheng W."/>
            <person name="Hou X."/>
            <person name="Wei L."/>
        </authorList>
    </citation>
    <scope>NUCLEOTIDE SEQUENCE</scope>
    <source>
        <strain evidence="9">K16</strain>
        <tissue evidence="9">Leaf</tissue>
    </source>
</reference>
<dbReference type="Pfam" id="PF03016">
    <property type="entry name" value="Exostosin_GT47"/>
    <property type="match status" value="1"/>
</dbReference>
<keyword evidence="7" id="KW-0812">Transmembrane</keyword>
<dbReference type="GO" id="GO:0000139">
    <property type="term" value="C:Golgi membrane"/>
    <property type="evidence" value="ECO:0007669"/>
    <property type="project" value="UniProtKB-SubCell"/>
</dbReference>
<dbReference type="AlphaFoldDB" id="A0AAE1VXM4"/>
<protein>
    <submittedName>
        <fullName evidence="9">Glycosyltransferase</fullName>
    </submittedName>
</protein>
<feature type="region of interest" description="Disordered" evidence="6">
    <location>
        <begin position="278"/>
        <end position="310"/>
    </location>
</feature>
<keyword evidence="3" id="KW-0328">Glycosyltransferase</keyword>
<comment type="subcellular location">
    <subcellularLocation>
        <location evidence="1">Golgi apparatus membrane</location>
        <topology evidence="1">Single-pass type II membrane protein</topology>
    </subcellularLocation>
</comment>
<keyword evidence="10" id="KW-1185">Reference proteome</keyword>
<organism evidence="9 10">
    <name type="scientific">Sesamum angolense</name>
    <dbReference type="NCBI Taxonomy" id="2727404"/>
    <lineage>
        <taxon>Eukaryota</taxon>
        <taxon>Viridiplantae</taxon>
        <taxon>Streptophyta</taxon>
        <taxon>Embryophyta</taxon>
        <taxon>Tracheophyta</taxon>
        <taxon>Spermatophyta</taxon>
        <taxon>Magnoliopsida</taxon>
        <taxon>eudicotyledons</taxon>
        <taxon>Gunneridae</taxon>
        <taxon>Pentapetalae</taxon>
        <taxon>asterids</taxon>
        <taxon>lamiids</taxon>
        <taxon>Lamiales</taxon>
        <taxon>Pedaliaceae</taxon>
        <taxon>Sesamum</taxon>
    </lineage>
</organism>
<evidence type="ECO:0000256" key="6">
    <source>
        <dbReference type="SAM" id="MobiDB-lite"/>
    </source>
</evidence>
<evidence type="ECO:0000259" key="8">
    <source>
        <dbReference type="Pfam" id="PF03016"/>
    </source>
</evidence>
<comment type="caution">
    <text evidence="9">The sequence shown here is derived from an EMBL/GenBank/DDBJ whole genome shotgun (WGS) entry which is preliminary data.</text>
</comment>
<evidence type="ECO:0000313" key="10">
    <source>
        <dbReference type="Proteomes" id="UP001289374"/>
    </source>
</evidence>
<sequence>MYNCRNCRGDLRLIKTTFVLRFLVMGNDFNLKCQVETRRVLWLIALVLASVLIIQYFELPYRDSMLSLLSSGKSFFNGRADRDTMFKEKQSIPSSRDENVTNFVLEDAAKMNPSAEMANDVPRPVAEISPTLSYTVKDDGAASPASLPYPPAPDSGVKHRVWTRNAGGDISPAPSFAENRTALVSGENARIAASPKILDALLGPVILPSSDAKYKFSPENVAADISPSASFGDNDTVLVLKENVALVPVISPSQSVSTGNVDIGLGATVVAYSPQTIGNENGTTWKPSPPEEHSSVANSPPPPTKDMPGRPLASVVSISEMNDMLIHSRVSSFMKSPLWPSAADQELLDARFQIENAAVVMDHPRLYAPIYRNLSMFMRSYEIMEQKLKVYIYKDGKRPVFHQPRLKGIYASEGCSQLLVDYVYVPDSHSFRDILEYLKNYLGTIKEKYPFWNRTDGADHFLVACHDWAPFETKRLMANCIRTLCNADVKEGFQFGKDVSLPETYIQSPQNPMKQMGGNPPSGRKILAFFAGKMHGYVRPILLKHWENKDPDMKIFGRMQAGSYVWHMKNSKYCICAKGYEVNSPRVVEAIIYGCVPVMVSDNFVPPFFDVLNWESFAVFVLEKDIPNLKNILVSISERRYVVMQHRVEQVRQHFLWHNVPVKYDIFHMILHSVWYNRVFRSSSR</sequence>
<feature type="domain" description="Exostosin GT47" evidence="8">
    <location>
        <begin position="432"/>
        <end position="635"/>
    </location>
</feature>
<evidence type="ECO:0000256" key="2">
    <source>
        <dbReference type="ARBA" id="ARBA00010271"/>
    </source>
</evidence>
<evidence type="ECO:0000256" key="4">
    <source>
        <dbReference type="ARBA" id="ARBA00022968"/>
    </source>
</evidence>
<dbReference type="PANTHER" id="PTHR11062">
    <property type="entry name" value="EXOSTOSIN HEPARAN SULFATE GLYCOSYLTRANSFERASE -RELATED"/>
    <property type="match status" value="1"/>
</dbReference>
<keyword evidence="3" id="KW-0808">Transferase</keyword>
<evidence type="ECO:0000256" key="5">
    <source>
        <dbReference type="ARBA" id="ARBA00023034"/>
    </source>
</evidence>
<comment type="similarity">
    <text evidence="2">Belongs to the glycosyltransferase 47 family.</text>
</comment>
<keyword evidence="5" id="KW-0333">Golgi apparatus</keyword>
<dbReference type="InterPro" id="IPR040911">
    <property type="entry name" value="Exostosin_GT47"/>
</dbReference>
<reference evidence="9" key="2">
    <citation type="journal article" date="2024" name="Plant">
        <title>Genomic evolution and insights into agronomic trait innovations of Sesamum species.</title>
        <authorList>
            <person name="Miao H."/>
            <person name="Wang L."/>
            <person name="Qu L."/>
            <person name="Liu H."/>
            <person name="Sun Y."/>
            <person name="Le M."/>
            <person name="Wang Q."/>
            <person name="Wei S."/>
            <person name="Zheng Y."/>
            <person name="Lin W."/>
            <person name="Duan Y."/>
            <person name="Cao H."/>
            <person name="Xiong S."/>
            <person name="Wang X."/>
            <person name="Wei L."/>
            <person name="Li C."/>
            <person name="Ma Q."/>
            <person name="Ju M."/>
            <person name="Zhao R."/>
            <person name="Li G."/>
            <person name="Mu C."/>
            <person name="Tian Q."/>
            <person name="Mei H."/>
            <person name="Zhang T."/>
            <person name="Gao T."/>
            <person name="Zhang H."/>
        </authorList>
    </citation>
    <scope>NUCLEOTIDE SEQUENCE</scope>
    <source>
        <strain evidence="9">K16</strain>
    </source>
</reference>
<keyword evidence="7" id="KW-0472">Membrane</keyword>
<gene>
    <name evidence="9" type="ORF">Sango_2808700</name>
</gene>
<dbReference type="EMBL" id="JACGWL010000609">
    <property type="protein sequence ID" value="KAK4383107.1"/>
    <property type="molecule type" value="Genomic_DNA"/>
</dbReference>
<evidence type="ECO:0000256" key="1">
    <source>
        <dbReference type="ARBA" id="ARBA00004323"/>
    </source>
</evidence>
<dbReference type="PANTHER" id="PTHR11062:SF108">
    <property type="entry name" value="EXOSTOSIN FAMILY PROTEIN"/>
    <property type="match status" value="1"/>
</dbReference>